<feature type="domain" description="Outer membrane channel protein CpnT-like N-terminal" evidence="2">
    <location>
        <begin position="3"/>
        <end position="130"/>
    </location>
</feature>
<dbReference type="Pfam" id="PF15607">
    <property type="entry name" value="Ntox44"/>
    <property type="match status" value="1"/>
</dbReference>
<dbReference type="InterPro" id="IPR057746">
    <property type="entry name" value="CpnT-like_N"/>
</dbReference>
<sequence>MFIPEPADPNGLWNAVKSTDAEFWWWPETDQDRMRDLAGSWRDASLAFTTPPVHSGEFGEAWPDSAGDIFATHVGHIVAATGVVRLSCVQQSNHVALFANIVEDTKNKISNLILSNSEAYGALPKMRERLASFAADVAIKVRQIMADATQAVEYLDSGVTSQRKPGDAFGEFGDIVEYMTDEMVNNSKDSRVLDLQEQNRSDGVLSGLEKAGAYVDWGNLVKPGGEWDHKSKILGMTVEDNTYTPIPGVPGEIRYDTWSNIHYGYVGLEAGFSEDELHAGANVADYGTQDRTDPTDQAAVQFGIDLHEKYGPEELTPEIVQQEIVANYDDLVRSGVIRPM</sequence>
<reference evidence="3 4" key="1">
    <citation type="submission" date="2019-03" db="EMBL/GenBank/DDBJ databases">
        <title>Draft genome sequences of novel Actinobacteria.</title>
        <authorList>
            <person name="Sahin N."/>
            <person name="Ay H."/>
            <person name="Saygin H."/>
        </authorList>
    </citation>
    <scope>NUCLEOTIDE SEQUENCE [LARGE SCALE GENOMIC DNA]</scope>
    <source>
        <strain evidence="3 4">7K502</strain>
    </source>
</reference>
<dbReference type="InterPro" id="IPR028946">
    <property type="entry name" value="Ntox44"/>
</dbReference>
<gene>
    <name evidence="3" type="ORF">E1288_06570</name>
</gene>
<accession>A0A4R4ZCB8</accession>
<dbReference type="Proteomes" id="UP000294947">
    <property type="component" value="Unassembled WGS sequence"/>
</dbReference>
<protein>
    <submittedName>
        <fullName evidence="3">Uncharacterized protein</fullName>
    </submittedName>
</protein>
<evidence type="ECO:0000259" key="2">
    <source>
        <dbReference type="Pfam" id="PF25547"/>
    </source>
</evidence>
<feature type="domain" description="Bacterial toxin 44" evidence="1">
    <location>
        <begin position="217"/>
        <end position="308"/>
    </location>
</feature>
<dbReference type="AlphaFoldDB" id="A0A4R4ZCB8"/>
<dbReference type="Pfam" id="PF25547">
    <property type="entry name" value="WXG100_2"/>
    <property type="match status" value="1"/>
</dbReference>
<dbReference type="EMBL" id="SMKW01000005">
    <property type="protein sequence ID" value="TDD54879.1"/>
    <property type="molecule type" value="Genomic_DNA"/>
</dbReference>
<name>A0A4R4ZCB8_9PSEU</name>
<organism evidence="3 4">
    <name type="scientific">Saccharopolyspora elongata</name>
    <dbReference type="NCBI Taxonomy" id="2530387"/>
    <lineage>
        <taxon>Bacteria</taxon>
        <taxon>Bacillati</taxon>
        <taxon>Actinomycetota</taxon>
        <taxon>Actinomycetes</taxon>
        <taxon>Pseudonocardiales</taxon>
        <taxon>Pseudonocardiaceae</taxon>
        <taxon>Saccharopolyspora</taxon>
    </lineage>
</organism>
<evidence type="ECO:0000259" key="1">
    <source>
        <dbReference type="Pfam" id="PF15607"/>
    </source>
</evidence>
<evidence type="ECO:0000313" key="3">
    <source>
        <dbReference type="EMBL" id="TDD54879.1"/>
    </source>
</evidence>
<keyword evidence="4" id="KW-1185">Reference proteome</keyword>
<evidence type="ECO:0000313" key="4">
    <source>
        <dbReference type="Proteomes" id="UP000294947"/>
    </source>
</evidence>
<proteinExistence type="predicted"/>
<comment type="caution">
    <text evidence="3">The sequence shown here is derived from an EMBL/GenBank/DDBJ whole genome shotgun (WGS) entry which is preliminary data.</text>
</comment>